<dbReference type="OrthoDB" id="1937899at2759"/>
<evidence type="ECO:0000256" key="4">
    <source>
        <dbReference type="PIRSR" id="PIRSR607724-1"/>
    </source>
</evidence>
<feature type="domain" description="PARG catalytic Macro" evidence="7">
    <location>
        <begin position="317"/>
        <end position="549"/>
    </location>
</feature>
<dbReference type="Pfam" id="PF05028">
    <property type="entry name" value="PARG_cat_C"/>
    <property type="match status" value="1"/>
</dbReference>
<sequence length="614" mass="67960">MSKNRLQQQTLDRFFTPSTVHRPSLPSVCSTRPASREVLDVDAESATDVLNSGPSPLAPSTDRKASALQEKIWLLGRQQVVFPWSPLNTRIGANGETVYVWELIQHVLREPFRVSSSEDFCSLLVALDELVDGPGNSFEAFRRALGKMTADEQAHLFTDVLPWMKESVLRAPTIFDGKSVALLVQGETRRLVLSHEEIVALMCCCFFSLFPRRSEAANRGGGHASFGQERHGKTGPPTASHPFIHGPRGVQVSSKLPCCNFSSLFSCGTAGRDGSLDSKIRGFIEYFFCCHRHDAKPLSIAHQRCLELTRVFRTEFPAFEESTQPLSAVSMCRSGCIENDAASLQVDFANRFVGGGVLRSGCVQEEIRMTLAPEMVLSRLVCEELAESEVLLISGAPNFCEATGYAEKFQFMHGCDPWGSQAAQDSHSRFCHVPPLLPAQAKHPRTQKAMLIHNVCVLAMDAHSFRHCGGSANQYRLPYLRRELRKAYVGFHGVSDTFAVLPIVRTGSIASGHWGCGAFRGDKELKLLLQWCAAAEAGGRQLHYYTFDTPLKDFDALQEKIHLAAWTVGTLVKLLIQYDEYRCKLPEGEAVRVFEFVEQALASAPYQGVLCVSP</sequence>
<dbReference type="InterPro" id="IPR007724">
    <property type="entry name" value="Poly_GlycHdrlase"/>
</dbReference>
<evidence type="ECO:0000313" key="10">
    <source>
        <dbReference type="Proteomes" id="UP000038009"/>
    </source>
</evidence>
<feature type="binding site" evidence="5">
    <location>
        <position position="350"/>
    </location>
    <ligand>
        <name>substrate</name>
    </ligand>
</feature>
<gene>
    <name evidence="9" type="ORF">ABL78_0599</name>
</gene>
<evidence type="ECO:0000256" key="5">
    <source>
        <dbReference type="PIRSR" id="PIRSR607724-2"/>
    </source>
</evidence>
<feature type="active site" evidence="4">
    <location>
        <position position="365"/>
    </location>
</feature>
<evidence type="ECO:0000256" key="6">
    <source>
        <dbReference type="SAM" id="MobiDB-lite"/>
    </source>
</evidence>
<evidence type="ECO:0000259" key="7">
    <source>
        <dbReference type="Pfam" id="PF05028"/>
    </source>
</evidence>
<dbReference type="PANTHER" id="PTHR12837:SF0">
    <property type="entry name" value="POLY(ADP-RIBOSE) GLYCOHYDROLASE"/>
    <property type="match status" value="1"/>
</dbReference>
<reference evidence="9 10" key="1">
    <citation type="journal article" date="2015" name="PLoS Pathog.">
        <title>Leptomonas seymouri: Adaptations to the Dixenous Life Cycle Analyzed by Genome Sequencing, Transcriptome Profiling and Co-infection with Leishmania donovani.</title>
        <authorList>
            <person name="Kraeva N."/>
            <person name="Butenko A."/>
            <person name="Hlavacova J."/>
            <person name="Kostygov A."/>
            <person name="Myskova J."/>
            <person name="Grybchuk D."/>
            <person name="Lestinova T."/>
            <person name="Votypka J."/>
            <person name="Volf P."/>
            <person name="Opperdoes F."/>
            <person name="Flegontov P."/>
            <person name="Lukes J."/>
            <person name="Yurchenko V."/>
        </authorList>
    </citation>
    <scope>NUCLEOTIDE SEQUENCE [LARGE SCALE GENOMIC DNA]</scope>
    <source>
        <strain evidence="9 10">ATCC 30220</strain>
    </source>
</reference>
<dbReference type="EMBL" id="LJSK01000008">
    <property type="protein sequence ID" value="KPI90217.1"/>
    <property type="molecule type" value="Genomic_DNA"/>
</dbReference>
<feature type="active site" evidence="4">
    <location>
        <position position="366"/>
    </location>
</feature>
<dbReference type="OMA" id="LHGWTVG"/>
<keyword evidence="10" id="KW-1185">Reference proteome</keyword>
<dbReference type="GO" id="GO:0009225">
    <property type="term" value="P:nucleotide-sugar metabolic process"/>
    <property type="evidence" value="ECO:0007669"/>
    <property type="project" value="TreeGrafter"/>
</dbReference>
<organism evidence="9 10">
    <name type="scientific">Leptomonas seymouri</name>
    <dbReference type="NCBI Taxonomy" id="5684"/>
    <lineage>
        <taxon>Eukaryota</taxon>
        <taxon>Discoba</taxon>
        <taxon>Euglenozoa</taxon>
        <taxon>Kinetoplastea</taxon>
        <taxon>Metakinetoplastina</taxon>
        <taxon>Trypanosomatida</taxon>
        <taxon>Trypanosomatidae</taxon>
        <taxon>Leishmaniinae</taxon>
        <taxon>Leptomonas</taxon>
    </lineage>
</organism>
<dbReference type="EC" id="3.2.1.143" evidence="2"/>
<dbReference type="GO" id="GO:1990966">
    <property type="term" value="P:ATP generation from poly-ADP-D-ribose"/>
    <property type="evidence" value="ECO:0007669"/>
    <property type="project" value="TreeGrafter"/>
</dbReference>
<dbReference type="InterPro" id="IPR048362">
    <property type="entry name" value="PARG_helical"/>
</dbReference>
<dbReference type="InterPro" id="IPR046372">
    <property type="entry name" value="PARG_cat_C"/>
</dbReference>
<evidence type="ECO:0000256" key="2">
    <source>
        <dbReference type="ARBA" id="ARBA00012255"/>
    </source>
</evidence>
<accession>A0A0N0P928</accession>
<evidence type="ECO:0000256" key="3">
    <source>
        <dbReference type="ARBA" id="ARBA00022801"/>
    </source>
</evidence>
<evidence type="ECO:0000256" key="1">
    <source>
        <dbReference type="ARBA" id="ARBA00009545"/>
    </source>
</evidence>
<feature type="active site" evidence="4">
    <location>
        <position position="347"/>
    </location>
</feature>
<feature type="binding site" evidence="5">
    <location>
        <position position="364"/>
    </location>
    <ligand>
        <name>substrate</name>
    </ligand>
</feature>
<dbReference type="GO" id="GO:0005737">
    <property type="term" value="C:cytoplasm"/>
    <property type="evidence" value="ECO:0007669"/>
    <property type="project" value="TreeGrafter"/>
</dbReference>
<dbReference type="GO" id="GO:0006282">
    <property type="term" value="P:regulation of DNA repair"/>
    <property type="evidence" value="ECO:0007669"/>
    <property type="project" value="InterPro"/>
</dbReference>
<protein>
    <recommendedName>
        <fullName evidence="2">poly(ADP-ribose) glycohydrolase</fullName>
        <ecNumber evidence="2">3.2.1.143</ecNumber>
    </recommendedName>
</protein>
<feature type="binding site" evidence="5">
    <location>
        <position position="405"/>
    </location>
    <ligand>
        <name>substrate</name>
    </ligand>
</feature>
<dbReference type="Proteomes" id="UP000038009">
    <property type="component" value="Unassembled WGS sequence"/>
</dbReference>
<comment type="caution">
    <text evidence="9">The sequence shown here is derived from an EMBL/GenBank/DDBJ whole genome shotgun (WGS) entry which is preliminary data.</text>
</comment>
<feature type="domain" description="PARG helical" evidence="8">
    <location>
        <begin position="148"/>
        <end position="293"/>
    </location>
</feature>
<evidence type="ECO:0000259" key="8">
    <source>
        <dbReference type="Pfam" id="PF20811"/>
    </source>
</evidence>
<dbReference type="PANTHER" id="PTHR12837">
    <property type="entry name" value="POLY ADP-RIBOSE GLYCOHYDROLASE"/>
    <property type="match status" value="1"/>
</dbReference>
<name>A0A0N0P928_LEPSE</name>
<dbReference type="AlphaFoldDB" id="A0A0N0P928"/>
<dbReference type="VEuPathDB" id="TriTrypDB:Lsey_0008_0040"/>
<dbReference type="GO" id="GO:0004649">
    <property type="term" value="F:poly(ADP-ribose) glycohydrolase activity"/>
    <property type="evidence" value="ECO:0007669"/>
    <property type="project" value="UniProtKB-EC"/>
</dbReference>
<keyword evidence="3 9" id="KW-0378">Hydrolase</keyword>
<proteinExistence type="inferred from homology"/>
<evidence type="ECO:0000313" key="9">
    <source>
        <dbReference type="EMBL" id="KPI90217.1"/>
    </source>
</evidence>
<dbReference type="GO" id="GO:0005975">
    <property type="term" value="P:carbohydrate metabolic process"/>
    <property type="evidence" value="ECO:0007669"/>
    <property type="project" value="InterPro"/>
</dbReference>
<comment type="similarity">
    <text evidence="1">Belongs to the poly(ADP-ribose) glycohydrolase family.</text>
</comment>
<feature type="region of interest" description="Disordered" evidence="6">
    <location>
        <begin position="220"/>
        <end position="242"/>
    </location>
</feature>
<dbReference type="GO" id="GO:0005634">
    <property type="term" value="C:nucleus"/>
    <property type="evidence" value="ECO:0007669"/>
    <property type="project" value="TreeGrafter"/>
</dbReference>
<dbReference type="Pfam" id="PF20811">
    <property type="entry name" value="PARG_cat_N"/>
    <property type="match status" value="1"/>
</dbReference>